<reference evidence="1" key="1">
    <citation type="submission" date="2023-03" db="EMBL/GenBank/DDBJ databases">
        <title>Massive genome expansion in bonnet fungi (Mycena s.s.) driven by repeated elements and novel gene families across ecological guilds.</title>
        <authorList>
            <consortium name="Lawrence Berkeley National Laboratory"/>
            <person name="Harder C.B."/>
            <person name="Miyauchi S."/>
            <person name="Viragh M."/>
            <person name="Kuo A."/>
            <person name="Thoen E."/>
            <person name="Andreopoulos B."/>
            <person name="Lu D."/>
            <person name="Skrede I."/>
            <person name="Drula E."/>
            <person name="Henrissat B."/>
            <person name="Morin E."/>
            <person name="Kohler A."/>
            <person name="Barry K."/>
            <person name="LaButti K."/>
            <person name="Morin E."/>
            <person name="Salamov A."/>
            <person name="Lipzen A."/>
            <person name="Mereny Z."/>
            <person name="Hegedus B."/>
            <person name="Baldrian P."/>
            <person name="Stursova M."/>
            <person name="Weitz H."/>
            <person name="Taylor A."/>
            <person name="Grigoriev I.V."/>
            <person name="Nagy L.G."/>
            <person name="Martin F."/>
            <person name="Kauserud H."/>
        </authorList>
    </citation>
    <scope>NUCLEOTIDE SEQUENCE</scope>
    <source>
        <strain evidence="1">9144</strain>
    </source>
</reference>
<dbReference type="InterPro" id="IPR032675">
    <property type="entry name" value="LRR_dom_sf"/>
</dbReference>
<organism evidence="1 2">
    <name type="scientific">Mycena pura</name>
    <dbReference type="NCBI Taxonomy" id="153505"/>
    <lineage>
        <taxon>Eukaryota</taxon>
        <taxon>Fungi</taxon>
        <taxon>Dikarya</taxon>
        <taxon>Basidiomycota</taxon>
        <taxon>Agaricomycotina</taxon>
        <taxon>Agaricomycetes</taxon>
        <taxon>Agaricomycetidae</taxon>
        <taxon>Agaricales</taxon>
        <taxon>Marasmiineae</taxon>
        <taxon>Mycenaceae</taxon>
        <taxon>Mycena</taxon>
    </lineage>
</organism>
<keyword evidence="2" id="KW-1185">Reference proteome</keyword>
<dbReference type="Gene3D" id="3.80.10.10">
    <property type="entry name" value="Ribonuclease Inhibitor"/>
    <property type="match status" value="1"/>
</dbReference>
<gene>
    <name evidence="1" type="ORF">GGX14DRAFT_554571</name>
</gene>
<name>A0AAD6YT28_9AGAR</name>
<sequence>MDPSVSGLQLLDLPNELILLILLADLPSDALLCLASLCRRLHYLALPLYFASYGMDDPTQSVNVVMLDNQQDPLSALQMALFISSITQLSCSLPHYESSIYPLGPHIRRLRALVTRLESVREVTITWDAPNSSCCATNEDVEELASEIGMLLNMILKRGCTSLTLRHGKFFSRAYEYSPPRDVVRPVDALRSVVRHIVPKTPSFKAPRDAWRALKALGNIVLDPETDAASVLTHLKIESSMFLFPPCLSWLLSALRSSSISSIELTGVTLPTKIWSAVLPLIASLVPTVTQLTISHLYGISGIDILEFLAKLPRLQSLTIGYTEYSRHIQSSCPDSGPVPILRELTHLHAPSTFILHFLKKKSLPNLSSLCITPRKLILGFRGMRHIGQFVSDIVCRLEKHKLSPTVCLEIHGGLDSGTEMAADLAHVLPAGVLRCLRVITRLIMYSESDVLTAPELVTIARWITRFPALVHVSLRVRGTSNDDSDAWATLDSAQSILEQNPNVQSLELNGRLFDTLRPVAREIPPHVGL</sequence>
<dbReference type="Proteomes" id="UP001219525">
    <property type="component" value="Unassembled WGS sequence"/>
</dbReference>
<comment type="caution">
    <text evidence="1">The sequence shown here is derived from an EMBL/GenBank/DDBJ whole genome shotgun (WGS) entry which is preliminary data.</text>
</comment>
<dbReference type="AlphaFoldDB" id="A0AAD6YT28"/>
<accession>A0AAD6YT28</accession>
<protein>
    <recommendedName>
        <fullName evidence="3">F-box domain-containing protein</fullName>
    </recommendedName>
</protein>
<evidence type="ECO:0008006" key="3">
    <source>
        <dbReference type="Google" id="ProtNLM"/>
    </source>
</evidence>
<evidence type="ECO:0000313" key="2">
    <source>
        <dbReference type="Proteomes" id="UP001219525"/>
    </source>
</evidence>
<evidence type="ECO:0000313" key="1">
    <source>
        <dbReference type="EMBL" id="KAJ7228476.1"/>
    </source>
</evidence>
<proteinExistence type="predicted"/>
<dbReference type="SUPFAM" id="SSF52047">
    <property type="entry name" value="RNI-like"/>
    <property type="match status" value="1"/>
</dbReference>
<dbReference type="EMBL" id="JARJCW010000002">
    <property type="protein sequence ID" value="KAJ7228476.1"/>
    <property type="molecule type" value="Genomic_DNA"/>
</dbReference>